<dbReference type="InterPro" id="IPR016039">
    <property type="entry name" value="Thiolase-like"/>
</dbReference>
<dbReference type="Proteomes" id="UP000001116">
    <property type="component" value="Chromosome"/>
</dbReference>
<evidence type="ECO:0000259" key="6">
    <source>
        <dbReference type="Pfam" id="PF02797"/>
    </source>
</evidence>
<reference evidence="8" key="1">
    <citation type="journal article" date="2008" name="PLoS ONE">
        <title>Survival in nuclear waste, extreme resistance, and potential applications gleaned from the genome sequence of Kineococcus radiotolerans SRS30216.</title>
        <authorList>
            <person name="Bagwell C.E."/>
            <person name="Bhat S."/>
            <person name="Hawkins G.M."/>
            <person name="Smith B.W."/>
            <person name="Biswas T."/>
            <person name="Hoover T.R."/>
            <person name="Saunders E."/>
            <person name="Han C.S."/>
            <person name="Tsodikov O.V."/>
            <person name="Shimkets L.J."/>
        </authorList>
    </citation>
    <scope>NUCLEOTIDE SEQUENCE [LARGE SCALE GENOMIC DNA]</scope>
    <source>
        <strain evidence="8">ATCC BAA-149 / DSM 14245 / SRS30216</strain>
    </source>
</reference>
<keyword evidence="2 7" id="KW-0808">Transferase</keyword>
<accession>A6WBU0</accession>
<dbReference type="Gene3D" id="3.40.47.10">
    <property type="match status" value="2"/>
</dbReference>
<evidence type="ECO:0000313" key="8">
    <source>
        <dbReference type="Proteomes" id="UP000001116"/>
    </source>
</evidence>
<evidence type="ECO:0000256" key="2">
    <source>
        <dbReference type="ARBA" id="ARBA00022679"/>
    </source>
</evidence>
<keyword evidence="8" id="KW-1185">Reference proteome</keyword>
<dbReference type="InterPro" id="IPR001099">
    <property type="entry name" value="Chalcone/stilbene_synt_N"/>
</dbReference>
<proteinExistence type="inferred from homology"/>
<feature type="domain" description="Chalcone/stilbene synthase C-terminal" evidence="6">
    <location>
        <begin position="246"/>
        <end position="379"/>
    </location>
</feature>
<dbReference type="PIRSF" id="PIRSF000451">
    <property type="entry name" value="PKS_III"/>
    <property type="match status" value="1"/>
</dbReference>
<dbReference type="eggNOG" id="COG3424">
    <property type="taxonomic scope" value="Bacteria"/>
</dbReference>
<dbReference type="InterPro" id="IPR012328">
    <property type="entry name" value="Chalcone/stilbene_synt_C"/>
</dbReference>
<dbReference type="HOGENOM" id="CLU_034992_0_2_11"/>
<gene>
    <name evidence="7" type="ordered locus">Krad_2809</name>
</gene>
<comment type="similarity">
    <text evidence="1">Belongs to the thiolase-like superfamily. Chalcone/stilbene synthases family.</text>
</comment>
<dbReference type="STRING" id="266940.Krad_2809"/>
<dbReference type="CDD" id="cd00831">
    <property type="entry name" value="CHS_like"/>
    <property type="match status" value="1"/>
</dbReference>
<dbReference type="GO" id="GO:0030639">
    <property type="term" value="P:polyketide biosynthetic process"/>
    <property type="evidence" value="ECO:0007669"/>
    <property type="project" value="TreeGrafter"/>
</dbReference>
<dbReference type="EMBL" id="CP000750">
    <property type="protein sequence ID" value="ABS04279.1"/>
    <property type="molecule type" value="Genomic_DNA"/>
</dbReference>
<dbReference type="SUPFAM" id="SSF53901">
    <property type="entry name" value="Thiolase-like"/>
    <property type="match status" value="2"/>
</dbReference>
<evidence type="ECO:0000256" key="1">
    <source>
        <dbReference type="ARBA" id="ARBA00005531"/>
    </source>
</evidence>
<feature type="domain" description="Chalcone/stilbene synthase N-terminal" evidence="5">
    <location>
        <begin position="16"/>
        <end position="227"/>
    </location>
</feature>
<evidence type="ECO:0000259" key="5">
    <source>
        <dbReference type="Pfam" id="PF00195"/>
    </source>
</evidence>
<dbReference type="Pfam" id="PF00195">
    <property type="entry name" value="Chal_sti_synt_N"/>
    <property type="match status" value="1"/>
</dbReference>
<evidence type="ECO:0000256" key="3">
    <source>
        <dbReference type="PIRSR" id="PIRSR000451-1"/>
    </source>
</evidence>
<keyword evidence="7" id="KW-0012">Acyltransferase</keyword>
<dbReference type="InterPro" id="IPR011141">
    <property type="entry name" value="Polyketide_synthase_type-III"/>
</dbReference>
<sequence length="413" mass="43233">MERPGLTSDEPMAVTLRSIEVAVPPTVLVQHQLRDLFTAQPGLSRLGARLAAAAFNASGIERRHTVLAELAPDAGTGATAFFDPATGRLLDPSTGVRNAVYAREADALFVRAAAAALAGCEGIDAQDVTHVVTASCTGFYSPGPDYRIVRALGLQPSVQRSHVGFMGCYAAFPALRQANAICRADPDAVVLVAAAELCTLHVHVRDDQDTVVGASLFADGAAAAVVTGRDLGPAPALQLDDLASVLTPVGEEAMAWSIGDNGFEMVLGSYVPHIIDEHVESALAPLMARDASLRGSAHHEIEHWAVHPGGRSILDKVETTLGLSTEQMRPSREVLRDFGNMSSATVLFVLRDVLARATAGERVCAMAFGPGLTVESGLFTRVGSPAPATLPASEDETEPAAVAGPRRELLGAR</sequence>
<dbReference type="PANTHER" id="PTHR11877">
    <property type="entry name" value="HYDROXYMETHYLGLUTARYL-COA SYNTHASE"/>
    <property type="match status" value="1"/>
</dbReference>
<feature type="active site" description="Acyl-thioester intermediate" evidence="3">
    <location>
        <position position="168"/>
    </location>
</feature>
<protein>
    <submittedName>
        <fullName evidence="7">Naringenin-chalcone synthase</fullName>
        <ecNumber evidence="7">2.3.1.74</ecNumber>
    </submittedName>
</protein>
<dbReference type="PANTHER" id="PTHR11877:SF46">
    <property type="entry name" value="TYPE III POLYKETIDE SYNTHASE A"/>
    <property type="match status" value="1"/>
</dbReference>
<name>A6WBU0_KINRD</name>
<evidence type="ECO:0000256" key="4">
    <source>
        <dbReference type="SAM" id="MobiDB-lite"/>
    </source>
</evidence>
<dbReference type="Pfam" id="PF02797">
    <property type="entry name" value="Chal_sti_synt_C"/>
    <property type="match status" value="1"/>
</dbReference>
<dbReference type="EC" id="2.3.1.74" evidence="7"/>
<dbReference type="GO" id="GO:0016210">
    <property type="term" value="F:naringenin-chalcone synthase activity"/>
    <property type="evidence" value="ECO:0007669"/>
    <property type="project" value="UniProtKB-EC"/>
</dbReference>
<organism evidence="7 8">
    <name type="scientific">Kineococcus radiotolerans (strain ATCC BAA-149 / DSM 14245 / SRS30216)</name>
    <dbReference type="NCBI Taxonomy" id="266940"/>
    <lineage>
        <taxon>Bacteria</taxon>
        <taxon>Bacillati</taxon>
        <taxon>Actinomycetota</taxon>
        <taxon>Actinomycetes</taxon>
        <taxon>Kineosporiales</taxon>
        <taxon>Kineosporiaceae</taxon>
        <taxon>Kineococcus</taxon>
    </lineage>
</organism>
<dbReference type="KEGG" id="kra:Krad_2809"/>
<evidence type="ECO:0000313" key="7">
    <source>
        <dbReference type="EMBL" id="ABS04279.1"/>
    </source>
</evidence>
<feature type="region of interest" description="Disordered" evidence="4">
    <location>
        <begin position="385"/>
        <end position="413"/>
    </location>
</feature>
<dbReference type="AlphaFoldDB" id="A6WBU0"/>